<sequence length="143" mass="15985">MAGVPFFIRAGKALAQSATEVRLVFRRPPHLAFLGRSALTDPNQLVLRIDFGPGLRTTLTSQGPRPGTLRPVNLDLSFAQELGEPPEPYERLLDDAMRGDRRLFTREDSVEETWRILQPLIEMPPEVGPYPRGSWGPAGARRL</sequence>
<dbReference type="SUPFAM" id="SSF55347">
    <property type="entry name" value="Glyceraldehyde-3-phosphate dehydrogenase-like, C-terminal domain"/>
    <property type="match status" value="1"/>
</dbReference>
<keyword evidence="2" id="KW-0521">NADP</keyword>
<proteinExistence type="predicted"/>
<feature type="domain" description="Glucose-6-phosphate dehydrogenase C-terminal" evidence="5">
    <location>
        <begin position="2"/>
        <end position="142"/>
    </location>
</feature>
<reference evidence="6" key="2">
    <citation type="journal article" date="2014" name="ISME J.">
        <title>Microbial stratification in low pH oxic and suboxic macroscopic growths along an acid mine drainage.</title>
        <authorList>
            <person name="Mendez-Garcia C."/>
            <person name="Mesa V."/>
            <person name="Sprenger R.R."/>
            <person name="Richter M."/>
            <person name="Diez M.S."/>
            <person name="Solano J."/>
            <person name="Bargiela R."/>
            <person name="Golyshina O.V."/>
            <person name="Manteca A."/>
            <person name="Ramos J.L."/>
            <person name="Gallego J.R."/>
            <person name="Llorente I."/>
            <person name="Martins Dos Santos V.A."/>
            <person name="Jensen O.N."/>
            <person name="Pelaez A.I."/>
            <person name="Sanchez J."/>
            <person name="Ferrer M."/>
        </authorList>
    </citation>
    <scope>NUCLEOTIDE SEQUENCE</scope>
</reference>
<dbReference type="AlphaFoldDB" id="T1B8K3"/>
<evidence type="ECO:0000256" key="2">
    <source>
        <dbReference type="ARBA" id="ARBA00022857"/>
    </source>
</evidence>
<evidence type="ECO:0000313" key="6">
    <source>
        <dbReference type="EMBL" id="EQD49344.1"/>
    </source>
</evidence>
<dbReference type="EMBL" id="AUZY01007618">
    <property type="protein sequence ID" value="EQD49344.1"/>
    <property type="molecule type" value="Genomic_DNA"/>
</dbReference>
<evidence type="ECO:0000259" key="5">
    <source>
        <dbReference type="Pfam" id="PF02781"/>
    </source>
</evidence>
<dbReference type="GO" id="GO:0004345">
    <property type="term" value="F:glucose-6-phosphate dehydrogenase activity"/>
    <property type="evidence" value="ECO:0007669"/>
    <property type="project" value="InterPro"/>
</dbReference>
<dbReference type="Gene3D" id="3.30.360.10">
    <property type="entry name" value="Dihydrodipicolinate Reductase, domain 2"/>
    <property type="match status" value="1"/>
</dbReference>
<evidence type="ECO:0000256" key="4">
    <source>
        <dbReference type="ARBA" id="ARBA00023277"/>
    </source>
</evidence>
<dbReference type="GO" id="GO:0006006">
    <property type="term" value="P:glucose metabolic process"/>
    <property type="evidence" value="ECO:0007669"/>
    <property type="project" value="InterPro"/>
</dbReference>
<dbReference type="PANTHER" id="PTHR23429:SF0">
    <property type="entry name" value="GLUCOSE-6-PHOSPHATE 1-DEHYDROGENASE"/>
    <property type="match status" value="1"/>
</dbReference>
<organism evidence="6">
    <name type="scientific">mine drainage metagenome</name>
    <dbReference type="NCBI Taxonomy" id="410659"/>
    <lineage>
        <taxon>unclassified sequences</taxon>
        <taxon>metagenomes</taxon>
        <taxon>ecological metagenomes</taxon>
    </lineage>
</organism>
<comment type="caution">
    <text evidence="6">The sequence shown here is derived from an EMBL/GenBank/DDBJ whole genome shotgun (WGS) entry which is preliminary data.</text>
</comment>
<dbReference type="GO" id="GO:0009051">
    <property type="term" value="P:pentose-phosphate shunt, oxidative branch"/>
    <property type="evidence" value="ECO:0007669"/>
    <property type="project" value="TreeGrafter"/>
</dbReference>
<dbReference type="InterPro" id="IPR022675">
    <property type="entry name" value="G6P_DH_C"/>
</dbReference>
<dbReference type="Pfam" id="PF02781">
    <property type="entry name" value="G6PD_C"/>
    <property type="match status" value="1"/>
</dbReference>
<dbReference type="GO" id="GO:0050661">
    <property type="term" value="F:NADP binding"/>
    <property type="evidence" value="ECO:0007669"/>
    <property type="project" value="InterPro"/>
</dbReference>
<gene>
    <name evidence="6" type="ORF">B1B_11683</name>
</gene>
<name>T1B8K3_9ZZZZ</name>
<keyword evidence="3" id="KW-0560">Oxidoreductase</keyword>
<protein>
    <submittedName>
        <fullName evidence="6">Glucose-6-phosphate 1-dehydrogenase</fullName>
    </submittedName>
</protein>
<reference evidence="6" key="1">
    <citation type="submission" date="2013-08" db="EMBL/GenBank/DDBJ databases">
        <authorList>
            <person name="Mendez C."/>
            <person name="Richter M."/>
            <person name="Ferrer M."/>
            <person name="Sanchez J."/>
        </authorList>
    </citation>
    <scope>NUCLEOTIDE SEQUENCE</scope>
</reference>
<keyword evidence="4" id="KW-0119">Carbohydrate metabolism</keyword>
<feature type="non-terminal residue" evidence="6">
    <location>
        <position position="143"/>
    </location>
</feature>
<accession>T1B8K3</accession>
<comment type="pathway">
    <text evidence="1">Carbohydrate degradation.</text>
</comment>
<dbReference type="GO" id="GO:0005829">
    <property type="term" value="C:cytosol"/>
    <property type="evidence" value="ECO:0007669"/>
    <property type="project" value="TreeGrafter"/>
</dbReference>
<evidence type="ECO:0000256" key="1">
    <source>
        <dbReference type="ARBA" id="ARBA00004921"/>
    </source>
</evidence>
<dbReference type="PANTHER" id="PTHR23429">
    <property type="entry name" value="GLUCOSE-6-PHOSPHATE 1-DEHYDROGENASE G6PD"/>
    <property type="match status" value="1"/>
</dbReference>
<evidence type="ECO:0000256" key="3">
    <source>
        <dbReference type="ARBA" id="ARBA00023002"/>
    </source>
</evidence>
<dbReference type="InterPro" id="IPR001282">
    <property type="entry name" value="G6P_DH"/>
</dbReference>